<keyword evidence="3" id="KW-0238">DNA-binding</keyword>
<keyword evidence="7" id="KW-1185">Reference proteome</keyword>
<sequence>MDRIECMRAFVEAVRANGFAAAARRLDVPRSKVSKQIQALEDMLGVQLLMRTTRSLHLTEAGAEYFEAAQDVLATLDDAEERARTGAGRLEGLLRVNAPVSFGTRVLGRLLPQFHALHPQVEVHVTLNDQLIDPVKGGFDVTIRIANLIDSTLAARRLMPAERVFVASPAYLRARGTPQVPDDLAQHAFLNYGLLQGSVTLPLTRHGRTARVQPVGPATADNGDLLAALAEGGMGITLLPRFIVQEALRSGALQVVLEDWKAPPIAVNALYAATRRLPQKTRRFIDFLGERLGDGEPPVP</sequence>
<gene>
    <name evidence="6" type="ORF">I8J32_001075</name>
</gene>
<dbReference type="PANTHER" id="PTHR30537:SF5">
    <property type="entry name" value="HTH-TYPE TRANSCRIPTIONAL ACTIVATOR TTDR-RELATED"/>
    <property type="match status" value="1"/>
</dbReference>
<evidence type="ECO:0000313" key="7">
    <source>
        <dbReference type="Proteomes" id="UP000639274"/>
    </source>
</evidence>
<evidence type="ECO:0000256" key="2">
    <source>
        <dbReference type="ARBA" id="ARBA00023015"/>
    </source>
</evidence>
<dbReference type="Pfam" id="PF00126">
    <property type="entry name" value="HTH_1"/>
    <property type="match status" value="1"/>
</dbReference>
<dbReference type="InterPro" id="IPR058163">
    <property type="entry name" value="LysR-type_TF_proteobact-type"/>
</dbReference>
<keyword evidence="4" id="KW-0804">Transcription</keyword>
<name>A0A974Y1A2_9GAMM</name>
<accession>A0A974Y1A2</accession>
<reference evidence="6 7" key="1">
    <citation type="submission" date="2021-03" db="EMBL/GenBank/DDBJ databases">
        <title>Lysobacter sp. nov. isolated from soil of gangwondo yeongwol, south Korea.</title>
        <authorList>
            <person name="Kim K.R."/>
            <person name="Kim K.H."/>
            <person name="Jeon C.O."/>
        </authorList>
    </citation>
    <scope>NUCLEOTIDE SEQUENCE [LARGE SCALE GENOMIC DNA]</scope>
    <source>
        <strain evidence="6 7">R19</strain>
    </source>
</reference>
<dbReference type="GO" id="GO:0003700">
    <property type="term" value="F:DNA-binding transcription factor activity"/>
    <property type="evidence" value="ECO:0007669"/>
    <property type="project" value="InterPro"/>
</dbReference>
<evidence type="ECO:0000256" key="3">
    <source>
        <dbReference type="ARBA" id="ARBA00023125"/>
    </source>
</evidence>
<dbReference type="InterPro" id="IPR036388">
    <property type="entry name" value="WH-like_DNA-bd_sf"/>
</dbReference>
<dbReference type="EMBL" id="CP071518">
    <property type="protein sequence ID" value="QSX78570.1"/>
    <property type="molecule type" value="Genomic_DNA"/>
</dbReference>
<dbReference type="Proteomes" id="UP000639274">
    <property type="component" value="Chromosome"/>
</dbReference>
<comment type="similarity">
    <text evidence="1">Belongs to the LysR transcriptional regulatory family.</text>
</comment>
<dbReference type="Pfam" id="PF03466">
    <property type="entry name" value="LysR_substrate"/>
    <property type="match status" value="1"/>
</dbReference>
<dbReference type="Gene3D" id="3.40.190.290">
    <property type="match status" value="1"/>
</dbReference>
<dbReference type="GO" id="GO:0006351">
    <property type="term" value="P:DNA-templated transcription"/>
    <property type="evidence" value="ECO:0007669"/>
    <property type="project" value="TreeGrafter"/>
</dbReference>
<dbReference type="RefSeq" id="WP_200614254.1">
    <property type="nucleotide sequence ID" value="NZ_CP071518.1"/>
</dbReference>
<dbReference type="AlphaFoldDB" id="A0A974Y1A2"/>
<evidence type="ECO:0000256" key="1">
    <source>
        <dbReference type="ARBA" id="ARBA00009437"/>
    </source>
</evidence>
<dbReference type="PANTHER" id="PTHR30537">
    <property type="entry name" value="HTH-TYPE TRANSCRIPTIONAL REGULATOR"/>
    <property type="match status" value="1"/>
</dbReference>
<evidence type="ECO:0000259" key="5">
    <source>
        <dbReference type="PROSITE" id="PS50931"/>
    </source>
</evidence>
<dbReference type="InterPro" id="IPR005119">
    <property type="entry name" value="LysR_subst-bd"/>
</dbReference>
<dbReference type="CDD" id="cd08422">
    <property type="entry name" value="PBP2_CrgA_like"/>
    <property type="match status" value="1"/>
</dbReference>
<dbReference type="InterPro" id="IPR036390">
    <property type="entry name" value="WH_DNA-bd_sf"/>
</dbReference>
<evidence type="ECO:0000313" key="6">
    <source>
        <dbReference type="EMBL" id="QSX78570.1"/>
    </source>
</evidence>
<dbReference type="InterPro" id="IPR000847">
    <property type="entry name" value="LysR_HTH_N"/>
</dbReference>
<dbReference type="PRINTS" id="PR00039">
    <property type="entry name" value="HTHLYSR"/>
</dbReference>
<dbReference type="GO" id="GO:0043565">
    <property type="term" value="F:sequence-specific DNA binding"/>
    <property type="evidence" value="ECO:0007669"/>
    <property type="project" value="TreeGrafter"/>
</dbReference>
<organism evidence="6 7">
    <name type="scientific">Agrilutibacter solisilvae</name>
    <dbReference type="NCBI Taxonomy" id="2763317"/>
    <lineage>
        <taxon>Bacteria</taxon>
        <taxon>Pseudomonadati</taxon>
        <taxon>Pseudomonadota</taxon>
        <taxon>Gammaproteobacteria</taxon>
        <taxon>Lysobacterales</taxon>
        <taxon>Lysobacteraceae</taxon>
        <taxon>Agrilutibacter</taxon>
    </lineage>
</organism>
<proteinExistence type="inferred from homology"/>
<dbReference type="SUPFAM" id="SSF46785">
    <property type="entry name" value="Winged helix' DNA-binding domain"/>
    <property type="match status" value="1"/>
</dbReference>
<keyword evidence="2" id="KW-0805">Transcription regulation</keyword>
<feature type="domain" description="HTH lysR-type" evidence="5">
    <location>
        <begin position="1"/>
        <end position="59"/>
    </location>
</feature>
<dbReference type="KEGG" id="lsf:I8J32_001075"/>
<dbReference type="Gene3D" id="1.10.10.10">
    <property type="entry name" value="Winged helix-like DNA-binding domain superfamily/Winged helix DNA-binding domain"/>
    <property type="match status" value="1"/>
</dbReference>
<dbReference type="SUPFAM" id="SSF53850">
    <property type="entry name" value="Periplasmic binding protein-like II"/>
    <property type="match status" value="1"/>
</dbReference>
<dbReference type="PROSITE" id="PS50931">
    <property type="entry name" value="HTH_LYSR"/>
    <property type="match status" value="1"/>
</dbReference>
<dbReference type="FunFam" id="1.10.10.10:FF:000001">
    <property type="entry name" value="LysR family transcriptional regulator"/>
    <property type="match status" value="1"/>
</dbReference>
<evidence type="ECO:0000256" key="4">
    <source>
        <dbReference type="ARBA" id="ARBA00023163"/>
    </source>
</evidence>
<protein>
    <submittedName>
        <fullName evidence="6">LysR family transcriptional regulator</fullName>
    </submittedName>
</protein>